<sequence length="351" mass="41011">MNNEKINEKEFKQLCRLLQIQTDVTIHDLRKAYYRLARNCHPDKNANNELATKHFILISKAYHTLYNHLHYKNRNYSSKCFENSYQNNKKSSIVEQFLSDLQRQDVEWPRSSKLYNENDYTYSPIEKLLNHLLQATVINETSSKKFTSEQRQNLNSNRYNTQTSQAGNTTSSSHNQSKQQPEMHIPSSTEKAIIPYRNDMKYYDFHNQSDHVLQRKSQDLNEWIIEAQTILDNIKSSRKLSRLSLTSCLNSRRNSEVENLNLIPVIDNPDMMRCLVCYRTFKTDVATKHVEICTRKSQMNKSNGTKSLGSTVSTGYSPATFRAKQYAEDLHKRRASHNPTNMSSNYQSSKQ</sequence>
<feature type="domain" description="J" evidence="2">
    <location>
        <begin position="13"/>
        <end position="80"/>
    </location>
</feature>
<proteinExistence type="predicted"/>
<dbReference type="Gene3D" id="1.10.287.110">
    <property type="entry name" value="DnaJ domain"/>
    <property type="match status" value="1"/>
</dbReference>
<dbReference type="InterPro" id="IPR001623">
    <property type="entry name" value="DnaJ_domain"/>
</dbReference>
<keyword evidence="4" id="KW-1185">Reference proteome</keyword>
<dbReference type="Proteomes" id="UP000311919">
    <property type="component" value="Unassembled WGS sequence"/>
</dbReference>
<evidence type="ECO:0000313" key="3">
    <source>
        <dbReference type="EMBL" id="TNN12518.1"/>
    </source>
</evidence>
<dbReference type="Pfam" id="PF00226">
    <property type="entry name" value="DnaJ"/>
    <property type="match status" value="1"/>
</dbReference>
<dbReference type="CDD" id="cd06257">
    <property type="entry name" value="DnaJ"/>
    <property type="match status" value="1"/>
</dbReference>
<dbReference type="PANTHER" id="PTHR43948:SF10">
    <property type="entry name" value="MRJ, ISOFORM E"/>
    <property type="match status" value="1"/>
</dbReference>
<accession>A0A4Z2D7U9</accession>
<dbReference type="PANTHER" id="PTHR43948">
    <property type="entry name" value="DNAJ HOMOLOG SUBFAMILY B"/>
    <property type="match status" value="1"/>
</dbReference>
<evidence type="ECO:0000256" key="1">
    <source>
        <dbReference type="SAM" id="MobiDB-lite"/>
    </source>
</evidence>
<evidence type="ECO:0000313" key="4">
    <source>
        <dbReference type="Proteomes" id="UP000311919"/>
    </source>
</evidence>
<dbReference type="OrthoDB" id="376357at2759"/>
<dbReference type="STRING" id="6182.A0A4Z2D7U9"/>
<dbReference type="GO" id="GO:0051087">
    <property type="term" value="F:protein-folding chaperone binding"/>
    <property type="evidence" value="ECO:0007669"/>
    <property type="project" value="TreeGrafter"/>
</dbReference>
<dbReference type="GO" id="GO:0044183">
    <property type="term" value="F:protein folding chaperone"/>
    <property type="evidence" value="ECO:0007669"/>
    <property type="project" value="TreeGrafter"/>
</dbReference>
<organism evidence="3 4">
    <name type="scientific">Schistosoma japonicum</name>
    <name type="common">Blood fluke</name>
    <dbReference type="NCBI Taxonomy" id="6182"/>
    <lineage>
        <taxon>Eukaryota</taxon>
        <taxon>Metazoa</taxon>
        <taxon>Spiralia</taxon>
        <taxon>Lophotrochozoa</taxon>
        <taxon>Platyhelminthes</taxon>
        <taxon>Trematoda</taxon>
        <taxon>Digenea</taxon>
        <taxon>Strigeidida</taxon>
        <taxon>Schistosomatoidea</taxon>
        <taxon>Schistosomatidae</taxon>
        <taxon>Schistosoma</taxon>
    </lineage>
</organism>
<evidence type="ECO:0000259" key="2">
    <source>
        <dbReference type="PROSITE" id="PS50076"/>
    </source>
</evidence>
<dbReference type="PROSITE" id="PS50076">
    <property type="entry name" value="DNAJ_2"/>
    <property type="match status" value="1"/>
</dbReference>
<comment type="caution">
    <text evidence="3">The sequence shown here is derived from an EMBL/GenBank/DDBJ whole genome shotgun (WGS) entry which is preliminary data.</text>
</comment>
<dbReference type="SMART" id="SM00271">
    <property type="entry name" value="DnaJ"/>
    <property type="match status" value="1"/>
</dbReference>
<gene>
    <name evidence="3" type="ORF">EWB00_003685</name>
</gene>
<dbReference type="AlphaFoldDB" id="A0A4Z2D7U9"/>
<dbReference type="GO" id="GO:0051082">
    <property type="term" value="F:unfolded protein binding"/>
    <property type="evidence" value="ECO:0007669"/>
    <property type="project" value="TreeGrafter"/>
</dbReference>
<dbReference type="InterPro" id="IPR036869">
    <property type="entry name" value="J_dom_sf"/>
</dbReference>
<name>A0A4Z2D7U9_SCHJA</name>
<feature type="region of interest" description="Disordered" evidence="1">
    <location>
        <begin position="157"/>
        <end position="189"/>
    </location>
</feature>
<protein>
    <recommendedName>
        <fullName evidence="2">J domain-containing protein</fullName>
    </recommendedName>
</protein>
<dbReference type="EMBL" id="SKCS01000222">
    <property type="protein sequence ID" value="TNN12518.1"/>
    <property type="molecule type" value="Genomic_DNA"/>
</dbReference>
<dbReference type="SUPFAM" id="SSF46565">
    <property type="entry name" value="Chaperone J-domain"/>
    <property type="match status" value="1"/>
</dbReference>
<dbReference type="GO" id="GO:0005737">
    <property type="term" value="C:cytoplasm"/>
    <property type="evidence" value="ECO:0007669"/>
    <property type="project" value="TreeGrafter"/>
</dbReference>
<reference evidence="3 4" key="1">
    <citation type="submission" date="2019-03" db="EMBL/GenBank/DDBJ databases">
        <title>An improved genome assembly of the fluke Schistosoma japonicum.</title>
        <authorList>
            <person name="Hu W."/>
            <person name="Luo F."/>
            <person name="Yin M."/>
            <person name="Mo X."/>
            <person name="Sun C."/>
            <person name="Wu Q."/>
            <person name="Zhu B."/>
            <person name="Xiang M."/>
            <person name="Wang J."/>
            <person name="Wang Y."/>
            <person name="Zhang T."/>
            <person name="Xu B."/>
            <person name="Zheng H."/>
            <person name="Feng Z."/>
        </authorList>
    </citation>
    <scope>NUCLEOTIDE SEQUENCE [LARGE SCALE GENOMIC DNA]</scope>
    <source>
        <strain evidence="3">HuSjv2</strain>
        <tissue evidence="3">Worms</tissue>
    </source>
</reference>